<dbReference type="AlphaFoldDB" id="A0A6H2H5H7"/>
<evidence type="ECO:0000313" key="11">
    <source>
        <dbReference type="EMBL" id="QJC55132.1"/>
    </source>
</evidence>
<evidence type="ECO:0000256" key="4">
    <source>
        <dbReference type="ARBA" id="ARBA00022795"/>
    </source>
</evidence>
<keyword evidence="4" id="KW-1005">Bacterial flagellum biogenesis</keyword>
<evidence type="ECO:0000256" key="1">
    <source>
        <dbReference type="ARBA" id="ARBA00005322"/>
    </source>
</evidence>
<evidence type="ECO:0000256" key="2">
    <source>
        <dbReference type="ARBA" id="ARBA00017823"/>
    </source>
</evidence>
<evidence type="ECO:0000256" key="8">
    <source>
        <dbReference type="ARBA" id="ARBA00030117"/>
    </source>
</evidence>
<dbReference type="Pfam" id="PF04316">
    <property type="entry name" value="FlgM"/>
    <property type="match status" value="1"/>
</dbReference>
<protein>
    <recommendedName>
        <fullName evidence="2">Negative regulator of flagellin synthesis</fullName>
    </recommendedName>
    <alternativeName>
        <fullName evidence="8">Anti-sigma-28 factor</fullName>
    </alternativeName>
</protein>
<keyword evidence="3" id="KW-0678">Repressor</keyword>
<feature type="compositionally biased region" description="Polar residues" evidence="9">
    <location>
        <begin position="35"/>
        <end position="54"/>
    </location>
</feature>
<sequence length="96" mass="10070">MKIDPKINLLKPVSEASAPASNRDALAIKQAAAPSASSVQLTSATPQLPSTNSDFNTARVAKIREDISAGRYEVNPAKIADGLLASVRELLSSKPQ</sequence>
<dbReference type="Proteomes" id="UP000502041">
    <property type="component" value="Chromosome"/>
</dbReference>
<feature type="domain" description="Anti-sigma-28 factor FlgM C-terminal" evidence="10">
    <location>
        <begin position="38"/>
        <end position="84"/>
    </location>
</feature>
<evidence type="ECO:0000259" key="10">
    <source>
        <dbReference type="Pfam" id="PF04316"/>
    </source>
</evidence>
<reference evidence="11 12" key="1">
    <citation type="submission" date="2020-04" db="EMBL/GenBank/DDBJ databases">
        <title>Complete genome of a Psychrophilic, Marine, Gas Vacuolate Bacterium Polaromonas vacuolata KCTC 22033T.</title>
        <authorList>
            <person name="Hwang K."/>
            <person name="Kim K.M."/>
        </authorList>
    </citation>
    <scope>NUCLEOTIDE SEQUENCE [LARGE SCALE GENOMIC DNA]</scope>
    <source>
        <strain evidence="11 12">KCTC 22033</strain>
    </source>
</reference>
<organism evidence="11 12">
    <name type="scientific">Polaromonas vacuolata</name>
    <dbReference type="NCBI Taxonomy" id="37448"/>
    <lineage>
        <taxon>Bacteria</taxon>
        <taxon>Pseudomonadati</taxon>
        <taxon>Pseudomonadota</taxon>
        <taxon>Betaproteobacteria</taxon>
        <taxon>Burkholderiales</taxon>
        <taxon>Comamonadaceae</taxon>
        <taxon>Polaromonas</taxon>
    </lineage>
</organism>
<comment type="similarity">
    <text evidence="1">Belongs to the FlgM family.</text>
</comment>
<gene>
    <name evidence="11" type="ORF">HC248_00395</name>
</gene>
<dbReference type="KEGG" id="pvac:HC248_00395"/>
<evidence type="ECO:0000256" key="6">
    <source>
        <dbReference type="ARBA" id="ARBA00023163"/>
    </source>
</evidence>
<keyword evidence="6" id="KW-0804">Transcription</keyword>
<evidence type="ECO:0000256" key="5">
    <source>
        <dbReference type="ARBA" id="ARBA00023015"/>
    </source>
</evidence>
<keyword evidence="12" id="KW-1185">Reference proteome</keyword>
<dbReference type="GO" id="GO:0044781">
    <property type="term" value="P:bacterial-type flagellum organization"/>
    <property type="evidence" value="ECO:0007669"/>
    <property type="project" value="UniProtKB-KW"/>
</dbReference>
<accession>A0A6H2H5H7</accession>
<proteinExistence type="inferred from homology"/>
<dbReference type="NCBIfam" id="TIGR03824">
    <property type="entry name" value="FlgM_jcvi"/>
    <property type="match status" value="1"/>
</dbReference>
<dbReference type="RefSeq" id="WP_168921045.1">
    <property type="nucleotide sequence ID" value="NZ_CP051461.1"/>
</dbReference>
<evidence type="ECO:0000256" key="3">
    <source>
        <dbReference type="ARBA" id="ARBA00022491"/>
    </source>
</evidence>
<feature type="region of interest" description="Disordered" evidence="9">
    <location>
        <begin position="33"/>
        <end position="54"/>
    </location>
</feature>
<name>A0A6H2H5H7_9BURK</name>
<keyword evidence="5" id="KW-0805">Transcription regulation</keyword>
<dbReference type="SUPFAM" id="SSF101498">
    <property type="entry name" value="Anti-sigma factor FlgM"/>
    <property type="match status" value="1"/>
</dbReference>
<dbReference type="EMBL" id="CP051461">
    <property type="protein sequence ID" value="QJC55132.1"/>
    <property type="molecule type" value="Genomic_DNA"/>
</dbReference>
<dbReference type="InterPro" id="IPR035890">
    <property type="entry name" value="Anti-sigma-28_factor_FlgM_sf"/>
</dbReference>
<comment type="function">
    <text evidence="7">Responsible for the coupling of flagellin expression to flagellar assembly by preventing expression of the flagellin genes when a component of the middle class of proteins is defective. It negatively regulates flagellar genes by inhibiting the activity of FliA by directly binding to FliA.</text>
</comment>
<dbReference type="InterPro" id="IPR031316">
    <property type="entry name" value="FlgM_C"/>
</dbReference>
<evidence type="ECO:0000256" key="9">
    <source>
        <dbReference type="SAM" id="MobiDB-lite"/>
    </source>
</evidence>
<evidence type="ECO:0000313" key="12">
    <source>
        <dbReference type="Proteomes" id="UP000502041"/>
    </source>
</evidence>
<dbReference type="InterPro" id="IPR007412">
    <property type="entry name" value="FlgM"/>
</dbReference>
<evidence type="ECO:0000256" key="7">
    <source>
        <dbReference type="ARBA" id="ARBA00024739"/>
    </source>
</evidence>
<dbReference type="GO" id="GO:0045892">
    <property type="term" value="P:negative regulation of DNA-templated transcription"/>
    <property type="evidence" value="ECO:0007669"/>
    <property type="project" value="InterPro"/>
</dbReference>